<evidence type="ECO:0000256" key="10">
    <source>
        <dbReference type="ARBA" id="ARBA00023242"/>
    </source>
</evidence>
<evidence type="ECO:0000256" key="6">
    <source>
        <dbReference type="ARBA" id="ARBA00022490"/>
    </source>
</evidence>
<evidence type="ECO:0000256" key="5">
    <source>
        <dbReference type="ARBA" id="ARBA00014849"/>
    </source>
</evidence>
<keyword evidence="9 12" id="KW-0206">Cytoskeleton</keyword>
<evidence type="ECO:0000256" key="2">
    <source>
        <dbReference type="ARBA" id="ARBA00004123"/>
    </source>
</evidence>
<dbReference type="PANTHER" id="PTHR15487">
    <property type="entry name" value="ADP-RIBOSYLATION FACTOR-LIKE PROTEIN 2-BINDING PROTEIN"/>
    <property type="match status" value="1"/>
</dbReference>
<evidence type="ECO:0000256" key="13">
    <source>
        <dbReference type="SAM" id="MobiDB-lite"/>
    </source>
</evidence>
<evidence type="ECO:0000256" key="4">
    <source>
        <dbReference type="ARBA" id="ARBA00009880"/>
    </source>
</evidence>
<comment type="similarity">
    <text evidence="4 12">Belongs to the ARL2BP family.</text>
</comment>
<evidence type="ECO:0000256" key="9">
    <source>
        <dbReference type="ARBA" id="ARBA00023212"/>
    </source>
</evidence>
<keyword evidence="6 12" id="KW-0963">Cytoplasm</keyword>
<dbReference type="Gene3D" id="1.20.1520.10">
    <property type="entry name" value="ADP-ribosylation factor-like 2-binding protein, domain"/>
    <property type="match status" value="1"/>
</dbReference>
<dbReference type="GO" id="GO:0005813">
    <property type="term" value="C:centrosome"/>
    <property type="evidence" value="ECO:0007669"/>
    <property type="project" value="UniProtKB-SubCell"/>
</dbReference>
<dbReference type="Pfam" id="PF11527">
    <property type="entry name" value="ARL2_Bind_BART"/>
    <property type="match status" value="1"/>
</dbReference>
<accession>A0AA85AJC6</accession>
<protein>
    <recommendedName>
        <fullName evidence="5 12">ADP-ribosylation factor-like protein 2-binding protein</fullName>
        <shortName evidence="12">ARF-like 2-binding protein</shortName>
    </recommendedName>
</protein>
<dbReference type="InterPro" id="IPR038849">
    <property type="entry name" value="ARL2BP"/>
</dbReference>
<keyword evidence="8 12" id="KW-0496">Mitochondrion</keyword>
<dbReference type="AlphaFoldDB" id="A0AA85AJC6"/>
<dbReference type="GO" id="GO:0005929">
    <property type="term" value="C:cilium"/>
    <property type="evidence" value="ECO:0007669"/>
    <property type="project" value="UniProtKB-UniRule"/>
</dbReference>
<reference evidence="16" key="1">
    <citation type="submission" date="2023-11" db="UniProtKB">
        <authorList>
            <consortium name="WormBaseParasite"/>
        </authorList>
    </citation>
    <scope>IDENTIFICATION</scope>
</reference>
<name>A0AA85AJC6_9TREM</name>
<proteinExistence type="inferred from homology"/>
<dbReference type="GO" id="GO:0005758">
    <property type="term" value="C:mitochondrial intermembrane space"/>
    <property type="evidence" value="ECO:0007669"/>
    <property type="project" value="UniProtKB-SubCell"/>
</dbReference>
<evidence type="ECO:0000256" key="12">
    <source>
        <dbReference type="RuleBase" id="RU367099"/>
    </source>
</evidence>
<comment type="function">
    <text evidence="12">Plays a role as an effector of the ADP-ribosylation factor-like protein 2, ARL2.</text>
</comment>
<feature type="domain" description="BART" evidence="14">
    <location>
        <begin position="29"/>
        <end position="141"/>
    </location>
</feature>
<comment type="subcellular location">
    <subcellularLocation>
        <location evidence="1 12">Cytoplasm</location>
        <location evidence="1 12">Cytoskeleton</location>
        <location evidence="1 12">Cilium basal body</location>
    </subcellularLocation>
    <subcellularLocation>
        <location evidence="3 12">Cytoplasm</location>
        <location evidence="3 12">Cytoskeleton</location>
        <location evidence="3 12">Microtubule organizing center</location>
        <location evidence="3 12">Centrosome</location>
    </subcellularLocation>
    <subcellularLocation>
        <location evidence="12">Cytoplasm</location>
    </subcellularLocation>
    <subcellularLocation>
        <location evidence="2 12">Nucleus</location>
    </subcellularLocation>
    <subcellularLocation>
        <location evidence="12">Mitochondrion intermembrane space</location>
    </subcellularLocation>
</comment>
<dbReference type="GO" id="GO:0005634">
    <property type="term" value="C:nucleus"/>
    <property type="evidence" value="ECO:0007669"/>
    <property type="project" value="UniProtKB-SubCell"/>
</dbReference>
<sequence length="199" mass="23328">MELGDPQLNNGNDDVPEESFVGSQEPLSDFDIVVGHLEEIMMSDHFQTIQDTFMNENYNEFDENEENKFCYTEIHEKYIDTVEKVLEEQLCQRIPHFSMRSFIDKLASNYSSLDGEVFEMLYTFTDFLAFKEMMIDYKKAKTGQIVHLELTNSYPNYNHLSIIMNDTMDHSLQYRSNSTIRNSCSSMINYTNGKNEIDH</sequence>
<dbReference type="GO" id="GO:0051457">
    <property type="term" value="P:maintenance of protein location in nucleus"/>
    <property type="evidence" value="ECO:0007669"/>
    <property type="project" value="TreeGrafter"/>
</dbReference>
<dbReference type="PANTHER" id="PTHR15487:SF4">
    <property type="entry name" value="ADP-RIBOSYLATION FACTOR-LIKE PROTEIN 2-BINDING PROTEIN"/>
    <property type="match status" value="1"/>
</dbReference>
<evidence type="ECO:0000256" key="8">
    <source>
        <dbReference type="ARBA" id="ARBA00023128"/>
    </source>
</evidence>
<organism evidence="15 16">
    <name type="scientific">Schistosoma margrebowiei</name>
    <dbReference type="NCBI Taxonomy" id="48269"/>
    <lineage>
        <taxon>Eukaryota</taxon>
        <taxon>Metazoa</taxon>
        <taxon>Spiralia</taxon>
        <taxon>Lophotrochozoa</taxon>
        <taxon>Platyhelminthes</taxon>
        <taxon>Trematoda</taxon>
        <taxon>Digenea</taxon>
        <taxon>Strigeidida</taxon>
        <taxon>Schistosomatoidea</taxon>
        <taxon>Schistosomatidae</taxon>
        <taxon>Schistosoma</taxon>
    </lineage>
</organism>
<evidence type="ECO:0000256" key="11">
    <source>
        <dbReference type="ARBA" id="ARBA00023273"/>
    </source>
</evidence>
<keyword evidence="7 12" id="KW-0969">Cilium</keyword>
<evidence type="ECO:0000256" key="7">
    <source>
        <dbReference type="ARBA" id="ARBA00023069"/>
    </source>
</evidence>
<evidence type="ECO:0000259" key="14">
    <source>
        <dbReference type="Pfam" id="PF11527"/>
    </source>
</evidence>
<dbReference type="InterPro" id="IPR042541">
    <property type="entry name" value="BART_sf"/>
</dbReference>
<dbReference type="WBParaSite" id="SMRG1_87710.1">
    <property type="protein sequence ID" value="SMRG1_87710.1"/>
    <property type="gene ID" value="SMRG1_87710"/>
</dbReference>
<dbReference type="InterPro" id="IPR023379">
    <property type="entry name" value="BART_dom"/>
</dbReference>
<evidence type="ECO:0000313" key="16">
    <source>
        <dbReference type="WBParaSite" id="SMRG1_87710.1"/>
    </source>
</evidence>
<evidence type="ECO:0000256" key="3">
    <source>
        <dbReference type="ARBA" id="ARBA00004300"/>
    </source>
</evidence>
<feature type="region of interest" description="Disordered" evidence="13">
    <location>
        <begin position="1"/>
        <end position="22"/>
    </location>
</feature>
<keyword evidence="10 12" id="KW-0539">Nucleus</keyword>
<keyword evidence="11 12" id="KW-0966">Cell projection</keyword>
<evidence type="ECO:0000313" key="15">
    <source>
        <dbReference type="Proteomes" id="UP000050790"/>
    </source>
</evidence>
<dbReference type="Proteomes" id="UP000050790">
    <property type="component" value="Unassembled WGS sequence"/>
</dbReference>
<evidence type="ECO:0000256" key="1">
    <source>
        <dbReference type="ARBA" id="ARBA00004120"/>
    </source>
</evidence>